<comment type="caution">
    <text evidence="1">The sequence shown here is derived from an EMBL/GenBank/DDBJ whole genome shotgun (WGS) entry which is preliminary data.</text>
</comment>
<name>A0A8J2PGQ2_9HEXA</name>
<dbReference type="Proteomes" id="UP000708208">
    <property type="component" value="Unassembled WGS sequence"/>
</dbReference>
<sequence>MLLLLHEIIKKILDDEEVYEWDSNHFKVIDVKTDVNKLAKSLIRQHKKRTEFKELIKQGMENKMVNRVILFLLHWNSWESSNLWKECDRGASFPESKMKGVGGNHVGLLFVDIQYSIEIL</sequence>
<reference evidence="1" key="1">
    <citation type="submission" date="2021-06" db="EMBL/GenBank/DDBJ databases">
        <authorList>
            <person name="Hodson N. C."/>
            <person name="Mongue J. A."/>
            <person name="Jaron S. K."/>
        </authorList>
    </citation>
    <scope>NUCLEOTIDE SEQUENCE</scope>
</reference>
<dbReference type="AlphaFoldDB" id="A0A8J2PGQ2"/>
<gene>
    <name evidence="1" type="ORF">AFUS01_LOCUS39015</name>
</gene>
<accession>A0A8J2PGQ2</accession>
<organism evidence="1 2">
    <name type="scientific">Allacma fusca</name>
    <dbReference type="NCBI Taxonomy" id="39272"/>
    <lineage>
        <taxon>Eukaryota</taxon>
        <taxon>Metazoa</taxon>
        <taxon>Ecdysozoa</taxon>
        <taxon>Arthropoda</taxon>
        <taxon>Hexapoda</taxon>
        <taxon>Collembola</taxon>
        <taxon>Symphypleona</taxon>
        <taxon>Sminthuridae</taxon>
        <taxon>Allacma</taxon>
    </lineage>
</organism>
<keyword evidence="2" id="KW-1185">Reference proteome</keyword>
<dbReference type="EMBL" id="CAJVCH010550264">
    <property type="protein sequence ID" value="CAG7829138.1"/>
    <property type="molecule type" value="Genomic_DNA"/>
</dbReference>
<evidence type="ECO:0000313" key="2">
    <source>
        <dbReference type="Proteomes" id="UP000708208"/>
    </source>
</evidence>
<protein>
    <submittedName>
        <fullName evidence="1">Uncharacterized protein</fullName>
    </submittedName>
</protein>
<proteinExistence type="predicted"/>
<evidence type="ECO:0000313" key="1">
    <source>
        <dbReference type="EMBL" id="CAG7829138.1"/>
    </source>
</evidence>